<protein>
    <submittedName>
        <fullName evidence="2">Uncharacterized protein</fullName>
    </submittedName>
</protein>
<feature type="transmembrane region" description="Helical" evidence="1">
    <location>
        <begin position="85"/>
        <end position="104"/>
    </location>
</feature>
<reference evidence="2 3" key="1">
    <citation type="journal article" date="2018" name="Sci. Rep.">
        <title>Genomic signatures of local adaptation to the degree of environmental predictability in rotifers.</title>
        <authorList>
            <person name="Franch-Gras L."/>
            <person name="Hahn C."/>
            <person name="Garcia-Roger E.M."/>
            <person name="Carmona M.J."/>
            <person name="Serra M."/>
            <person name="Gomez A."/>
        </authorList>
    </citation>
    <scope>NUCLEOTIDE SEQUENCE [LARGE SCALE GENOMIC DNA]</scope>
    <source>
        <strain evidence="2">HYR1</strain>
    </source>
</reference>
<sequence>MANARCRTNPVQRPPFAVDVGRPSSASLNVRTFRPGSLAAAAAVAVVAAALICPAGLKAELCDGCDLSAMSLSCFRAGVVGDCRFRLVVFGLFLAALVLSAELITCGTKTLGACAVPVALADSCSLSLASFFCL</sequence>
<dbReference type="EMBL" id="REGN01004157">
    <property type="protein sequence ID" value="RNA18891.1"/>
    <property type="molecule type" value="Genomic_DNA"/>
</dbReference>
<keyword evidence="1" id="KW-0472">Membrane</keyword>
<organism evidence="2 3">
    <name type="scientific">Brachionus plicatilis</name>
    <name type="common">Marine rotifer</name>
    <name type="synonym">Brachionus muelleri</name>
    <dbReference type="NCBI Taxonomy" id="10195"/>
    <lineage>
        <taxon>Eukaryota</taxon>
        <taxon>Metazoa</taxon>
        <taxon>Spiralia</taxon>
        <taxon>Gnathifera</taxon>
        <taxon>Rotifera</taxon>
        <taxon>Eurotatoria</taxon>
        <taxon>Monogononta</taxon>
        <taxon>Pseudotrocha</taxon>
        <taxon>Ploima</taxon>
        <taxon>Brachionidae</taxon>
        <taxon>Brachionus</taxon>
    </lineage>
</organism>
<feature type="transmembrane region" description="Helical" evidence="1">
    <location>
        <begin position="38"/>
        <end position="57"/>
    </location>
</feature>
<accession>A0A3M7R665</accession>
<dbReference type="Proteomes" id="UP000276133">
    <property type="component" value="Unassembled WGS sequence"/>
</dbReference>
<keyword evidence="1" id="KW-0812">Transmembrane</keyword>
<comment type="caution">
    <text evidence="2">The sequence shown here is derived from an EMBL/GenBank/DDBJ whole genome shotgun (WGS) entry which is preliminary data.</text>
</comment>
<evidence type="ECO:0000256" key="1">
    <source>
        <dbReference type="SAM" id="Phobius"/>
    </source>
</evidence>
<dbReference type="AlphaFoldDB" id="A0A3M7R665"/>
<keyword evidence="3" id="KW-1185">Reference proteome</keyword>
<evidence type="ECO:0000313" key="2">
    <source>
        <dbReference type="EMBL" id="RNA18891.1"/>
    </source>
</evidence>
<name>A0A3M7R665_BRAPC</name>
<keyword evidence="1" id="KW-1133">Transmembrane helix</keyword>
<feature type="non-terminal residue" evidence="2">
    <location>
        <position position="134"/>
    </location>
</feature>
<gene>
    <name evidence="2" type="ORF">BpHYR1_052626</name>
</gene>
<evidence type="ECO:0000313" key="3">
    <source>
        <dbReference type="Proteomes" id="UP000276133"/>
    </source>
</evidence>
<proteinExistence type="predicted"/>